<dbReference type="Proteomes" id="UP001589797">
    <property type="component" value="Unassembled WGS sequence"/>
</dbReference>
<organism evidence="2 3">
    <name type="scientific">Fontibacter flavus</name>
    <dbReference type="NCBI Taxonomy" id="654838"/>
    <lineage>
        <taxon>Bacteria</taxon>
        <taxon>Pseudomonadati</taxon>
        <taxon>Bacteroidota</taxon>
        <taxon>Cytophagia</taxon>
        <taxon>Cytophagales</taxon>
        <taxon>Cyclobacteriaceae</taxon>
        <taxon>Fontibacter</taxon>
    </lineage>
</organism>
<keyword evidence="3" id="KW-1185">Reference proteome</keyword>
<evidence type="ECO:0000313" key="2">
    <source>
        <dbReference type="EMBL" id="MFC0264355.1"/>
    </source>
</evidence>
<comment type="caution">
    <text evidence="2">The sequence shown here is derived from an EMBL/GenBank/DDBJ whole genome shotgun (WGS) entry which is preliminary data.</text>
</comment>
<evidence type="ECO:0000313" key="3">
    <source>
        <dbReference type="Proteomes" id="UP001589797"/>
    </source>
</evidence>
<evidence type="ECO:0000256" key="1">
    <source>
        <dbReference type="SAM" id="Phobius"/>
    </source>
</evidence>
<evidence type="ECO:0008006" key="4">
    <source>
        <dbReference type="Google" id="ProtNLM"/>
    </source>
</evidence>
<dbReference type="EMBL" id="JBHLWI010000050">
    <property type="protein sequence ID" value="MFC0264355.1"/>
    <property type="molecule type" value="Genomic_DNA"/>
</dbReference>
<keyword evidence="1" id="KW-1133">Transmembrane helix</keyword>
<reference evidence="2 3" key="1">
    <citation type="submission" date="2024-09" db="EMBL/GenBank/DDBJ databases">
        <authorList>
            <person name="Sun Q."/>
            <person name="Mori K."/>
        </authorList>
    </citation>
    <scope>NUCLEOTIDE SEQUENCE [LARGE SCALE GENOMIC DNA]</scope>
    <source>
        <strain evidence="2 3">CCM 7650</strain>
    </source>
</reference>
<sequence length="77" mass="8963">MKKLLYLCLKGFGVTAPITLILVLMNMEYVPLDWRLQWIKSWFVAGTLATLITGYIQPTIRLKFDSLKTKENQKETQ</sequence>
<feature type="transmembrane region" description="Helical" evidence="1">
    <location>
        <begin position="7"/>
        <end position="27"/>
    </location>
</feature>
<feature type="transmembrane region" description="Helical" evidence="1">
    <location>
        <begin position="39"/>
        <end position="56"/>
    </location>
</feature>
<keyword evidence="1" id="KW-0812">Transmembrane</keyword>
<proteinExistence type="predicted"/>
<dbReference type="RefSeq" id="WP_382388894.1">
    <property type="nucleotide sequence ID" value="NZ_JBHLWI010000050.1"/>
</dbReference>
<keyword evidence="1" id="KW-0472">Membrane</keyword>
<accession>A0ABV6FWU2</accession>
<gene>
    <name evidence="2" type="ORF">ACFFIP_16840</name>
</gene>
<protein>
    <recommendedName>
        <fullName evidence="4">DUF2798 domain-containing protein</fullName>
    </recommendedName>
</protein>
<name>A0ABV6FWU2_9BACT</name>